<keyword evidence="9" id="KW-0949">S-adenosyl-L-methionine</keyword>
<keyword evidence="7 17" id="KW-0489">Methyltransferase</keyword>
<dbReference type="Pfam" id="PF13418">
    <property type="entry name" value="Beta-prop_TYW4"/>
    <property type="match status" value="1"/>
</dbReference>
<proteinExistence type="inferred from homology"/>
<dbReference type="InterPro" id="IPR003347">
    <property type="entry name" value="JmjC_dom"/>
</dbReference>
<evidence type="ECO:0000256" key="8">
    <source>
        <dbReference type="ARBA" id="ARBA00022679"/>
    </source>
</evidence>
<dbReference type="PROSITE" id="PS51184">
    <property type="entry name" value="JMJC"/>
    <property type="match status" value="1"/>
</dbReference>
<comment type="pathway">
    <text evidence="2">tRNA modification; wybutosine-tRNA(Phe) biosynthesis.</text>
</comment>
<evidence type="ECO:0000256" key="15">
    <source>
        <dbReference type="ARBA" id="ARBA00049250"/>
    </source>
</evidence>
<keyword evidence="8 17" id="KW-0808">Transferase</keyword>
<dbReference type="VEuPathDB" id="FungiDB:SI65_06732"/>
<dbReference type="FunFam" id="2.60.120.650:FF:000043">
    <property type="entry name" value="tRNA wybutosine-synthesizing protein 4"/>
    <property type="match status" value="1"/>
</dbReference>
<dbReference type="Gene3D" id="3.40.50.150">
    <property type="entry name" value="Vaccinia Virus protein VP39"/>
    <property type="match status" value="1"/>
</dbReference>
<keyword evidence="10" id="KW-0819">tRNA processing</keyword>
<dbReference type="UniPathway" id="UPA00375"/>
<keyword evidence="18" id="KW-1185">Reference proteome</keyword>
<sequence length="1037" mass="115727">MAPKKKNAVPAVSAKAEKEADLVMGTNNSSIVSKRSVEMFYYPKPHFFRYFVKKPQRRAPLINRGYWLRMYAMAESVRRFMREPSDKPKFVLNLGCGFDPLPFMMLSAEKPLCRDTTFVDIDYEKLMVNKKTAIQRTSEITDHLENVKFFPDDKAVQIRSDHYLAIGCDLKNIKKLDETLHNEVLPAECSVLYLAEVSLTYMDVESANAVVNWASKLSSDAQFCILEQFFPDGPKHPFASTMMKHFNKLGAPLYSIHEYPSLREQEQRFKNAGWTQAQARSLWDLWSDDDFLSSSTRESLDSVEAFDEWEEFALFASHYFLLRASTREPTSNHEPEYEDPCPSVSPDYTLLSHCPQGSDQRRYGAIVPDTDHSLGYHGGLGRQTRLASTSLYGKSKAVTRSSQPFPPNDIPARMCHTVTPLAGDDCLLVGGRASPAAAFQDCWLRKGRQWQPTHSLPEPRFRHSAVRVTLPDETEGVLIYGGKTSDGQVLDSWILWNENGNGWQAVETFGEKPPARLGACLEFLESQTNKGTFEGRSETGVLFGGVGKDNKIIEDIWTWALHQRKDGKYTLHFNDLTYALQSEPLLKYTTRFGATTNSTPWGLVVAGGIMPRQIVPADKEILLLDFKELLKCVDSGDDWNGNFISGIGLGKNFQGPRPLLTGHAGHAASPDQLVILGGGAVCFSFGTFWTEGTWVLKRTESTLENKWAVVAENVQPTKTSVTQKSPEKYVLQKVEGIPVVPRVKVQEPAQFQQILAHGKPVVIEGSDIGPCTNLWTKEYLTNAVGSDRKIVVHEAQSEQMSFQSKNFAYTTKEFGTFLDEVHAGGRQYLRSISADQPSKLPANLAVDFPNLHRDFQLPAALSFVMENAHSSPLRISGPVTLWLHYDVMANVLCQVRGERKLVLFPPSDVQHLHVPPGASSSNVDIFQNLDGSVACPPGTSPQEAILKPGDILFIPPLWLHTASPTGEVSVGVNVFFRNLSTGYAAGRDVYGNRDLQAYEKGRGEVQKIAKGFEGVPPDMVRFYLLQLAQELREQAGV</sequence>
<dbReference type="PANTHER" id="PTHR46529:SF1">
    <property type="entry name" value="TRNA WYBUTOSINE-SYNTHESIZING PROTEIN 4"/>
    <property type="match status" value="1"/>
</dbReference>
<dbReference type="AlphaFoldDB" id="A0A1E3BAJ6"/>
<evidence type="ECO:0000256" key="3">
    <source>
        <dbReference type="ARBA" id="ARBA00010703"/>
    </source>
</evidence>
<dbReference type="GO" id="GO:0030488">
    <property type="term" value="P:tRNA methylation"/>
    <property type="evidence" value="ECO:0007669"/>
    <property type="project" value="TreeGrafter"/>
</dbReference>
<dbReference type="GO" id="GO:0008175">
    <property type="term" value="F:tRNA methyltransferase activity"/>
    <property type="evidence" value="ECO:0007669"/>
    <property type="project" value="TreeGrafter"/>
</dbReference>
<gene>
    <name evidence="17" type="ORF">SI65_06732</name>
</gene>
<evidence type="ECO:0000256" key="13">
    <source>
        <dbReference type="ARBA" id="ARBA00030231"/>
    </source>
</evidence>
<dbReference type="InterPro" id="IPR011043">
    <property type="entry name" value="Gal_Oxase/kelch_b-propeller"/>
</dbReference>
<dbReference type="EC" id="2.1.1.290" evidence="5"/>
<dbReference type="Pfam" id="PF04072">
    <property type="entry name" value="LCM"/>
    <property type="match status" value="1"/>
</dbReference>
<dbReference type="Pfam" id="PF13621">
    <property type="entry name" value="Cupin_8"/>
    <property type="match status" value="1"/>
</dbReference>
<dbReference type="Proteomes" id="UP000094569">
    <property type="component" value="Unassembled WGS sequence"/>
</dbReference>
<evidence type="ECO:0000256" key="10">
    <source>
        <dbReference type="ARBA" id="ARBA00022694"/>
    </source>
</evidence>
<organism evidence="17 18">
    <name type="scientific">Aspergillus cristatus</name>
    <name type="common">Chinese Fuzhuan brick tea-fermentation fungus</name>
    <name type="synonym">Eurotium cristatum</name>
    <dbReference type="NCBI Taxonomy" id="573508"/>
    <lineage>
        <taxon>Eukaryota</taxon>
        <taxon>Fungi</taxon>
        <taxon>Dikarya</taxon>
        <taxon>Ascomycota</taxon>
        <taxon>Pezizomycotina</taxon>
        <taxon>Eurotiomycetes</taxon>
        <taxon>Eurotiomycetidae</taxon>
        <taxon>Eurotiales</taxon>
        <taxon>Aspergillaceae</taxon>
        <taxon>Aspergillus</taxon>
        <taxon>Aspergillus subgen. Aspergillus</taxon>
    </lineage>
</organism>
<evidence type="ECO:0000256" key="14">
    <source>
        <dbReference type="ARBA" id="ARBA00030847"/>
    </source>
</evidence>
<dbReference type="FunFam" id="2.120.10.80:FF:000133">
    <property type="entry name" value="Leucine carboxyl methyltransferase 2"/>
    <property type="match status" value="1"/>
</dbReference>
<dbReference type="InterPro" id="IPR007213">
    <property type="entry name" value="Ppm1/Ppm2/Tcmp"/>
</dbReference>
<evidence type="ECO:0000313" key="17">
    <source>
        <dbReference type="EMBL" id="ODM17944.1"/>
    </source>
</evidence>
<dbReference type="STRING" id="573508.A0A1E3BAJ6"/>
<feature type="domain" description="JmjC" evidence="16">
    <location>
        <begin position="837"/>
        <end position="993"/>
    </location>
</feature>
<comment type="similarity">
    <text evidence="3">Belongs to the methyltransferase superfamily. LCMT family.</text>
</comment>
<dbReference type="EMBL" id="JXNT01000007">
    <property type="protein sequence ID" value="ODM17944.1"/>
    <property type="molecule type" value="Genomic_DNA"/>
</dbReference>
<comment type="function">
    <text evidence="11">Probable S-adenosyl-L-methionine-dependent methyltransferase that acts as a component of the wybutosine biosynthesis pathway. Wybutosine is a hyper modified guanosine with a tricyclic base found at the 3'-position adjacent to the anticodon of eukaryotic phenylalanine tRNA. May methylate the carboxyl group of leucine residues to form alpha-leucine ester residues.</text>
</comment>
<dbReference type="InterPro" id="IPR015915">
    <property type="entry name" value="Kelch-typ_b-propeller"/>
</dbReference>
<evidence type="ECO:0000259" key="16">
    <source>
        <dbReference type="PROSITE" id="PS51184"/>
    </source>
</evidence>
<evidence type="ECO:0000256" key="9">
    <source>
        <dbReference type="ARBA" id="ARBA00022691"/>
    </source>
</evidence>
<evidence type="ECO:0000256" key="6">
    <source>
        <dbReference type="ARBA" id="ARBA00018045"/>
    </source>
</evidence>
<dbReference type="PANTHER" id="PTHR46529">
    <property type="entry name" value="TRNA WYBUTOSINE-SYNTHESIZING PROTEIN 4"/>
    <property type="match status" value="1"/>
</dbReference>
<evidence type="ECO:0000313" key="18">
    <source>
        <dbReference type="Proteomes" id="UP000094569"/>
    </source>
</evidence>
<name>A0A1E3BAJ6_ASPCR</name>
<evidence type="ECO:0000256" key="11">
    <source>
        <dbReference type="ARBA" id="ARBA00025588"/>
    </source>
</evidence>
<evidence type="ECO:0000256" key="1">
    <source>
        <dbReference type="ARBA" id="ARBA00001806"/>
    </source>
</evidence>
<evidence type="ECO:0000256" key="5">
    <source>
        <dbReference type="ARBA" id="ARBA00012779"/>
    </source>
</evidence>
<dbReference type="Gene3D" id="2.60.120.650">
    <property type="entry name" value="Cupin"/>
    <property type="match status" value="1"/>
</dbReference>
<comment type="catalytic activity">
    <reaction evidence="1">
        <text>7-[(3S)-3-amino-3-carboxypropyl]wyosine(37) in tRNA(Phe) + S-adenosyl-L-methionine = 7-[(3S)-(3-amino-3-methoxycarbonyl)propyl]wyosine(37) in tRNA(Phe) + S-adenosyl-L-homocysteine</text>
        <dbReference type="Rhea" id="RHEA:36903"/>
        <dbReference type="Rhea" id="RHEA-COMP:10379"/>
        <dbReference type="Rhea" id="RHEA-COMP:11844"/>
        <dbReference type="ChEBI" id="CHEBI:57856"/>
        <dbReference type="ChEBI" id="CHEBI:59789"/>
        <dbReference type="ChEBI" id="CHEBI:73543"/>
        <dbReference type="ChEBI" id="CHEBI:74275"/>
        <dbReference type="EC" id="2.1.1.290"/>
    </reaction>
</comment>
<comment type="catalytic activity">
    <reaction evidence="15">
        <text>7-[(3S)-(3-amino-3-methoxycarbonyl)propyl]wyosine(37) in tRNA(Phe) + S-adenosyl-L-methionine + CO2 = wybutosine(37) in tRNA(Phe) + S-adenosyl-L-homocysteine + 2 H(+)</text>
        <dbReference type="Rhea" id="RHEA:37119"/>
        <dbReference type="Rhea" id="RHEA-COMP:11844"/>
        <dbReference type="Rhea" id="RHEA-COMP:11847"/>
        <dbReference type="ChEBI" id="CHEBI:15378"/>
        <dbReference type="ChEBI" id="CHEBI:16526"/>
        <dbReference type="ChEBI" id="CHEBI:57856"/>
        <dbReference type="ChEBI" id="CHEBI:59789"/>
        <dbReference type="ChEBI" id="CHEBI:73544"/>
        <dbReference type="ChEBI" id="CHEBI:74275"/>
        <dbReference type="EC" id="2.3.1.231"/>
    </reaction>
</comment>
<dbReference type="EC" id="2.3.1.231" evidence="4"/>
<evidence type="ECO:0000256" key="2">
    <source>
        <dbReference type="ARBA" id="ARBA00004797"/>
    </source>
</evidence>
<accession>A0A1E3BAJ6</accession>
<dbReference type="SUPFAM" id="SSF51197">
    <property type="entry name" value="Clavaminate synthase-like"/>
    <property type="match status" value="1"/>
</dbReference>
<comment type="caution">
    <text evidence="17">The sequence shown here is derived from an EMBL/GenBank/DDBJ whole genome shotgun (WGS) entry which is preliminary data.</text>
</comment>
<evidence type="ECO:0000256" key="7">
    <source>
        <dbReference type="ARBA" id="ARBA00022603"/>
    </source>
</evidence>
<dbReference type="SUPFAM" id="SSF50965">
    <property type="entry name" value="Galactose oxidase, central domain"/>
    <property type="match status" value="1"/>
</dbReference>
<reference evidence="17 18" key="1">
    <citation type="journal article" date="2016" name="BMC Genomics">
        <title>Comparative genomic and transcriptomic analyses of the Fuzhuan brick tea-fermentation fungus Aspergillus cristatus.</title>
        <authorList>
            <person name="Ge Y."/>
            <person name="Wang Y."/>
            <person name="Liu Y."/>
            <person name="Tan Y."/>
            <person name="Ren X."/>
            <person name="Zhang X."/>
            <person name="Hyde K.D."/>
            <person name="Liu Y."/>
            <person name="Liu Z."/>
        </authorList>
    </citation>
    <scope>NUCLEOTIDE SEQUENCE [LARGE SCALE GENOMIC DNA]</scope>
    <source>
        <strain evidence="17 18">GZAAS20.1005</strain>
    </source>
</reference>
<dbReference type="OrthoDB" id="47172at2759"/>
<evidence type="ECO:0000256" key="4">
    <source>
        <dbReference type="ARBA" id="ARBA00012155"/>
    </source>
</evidence>
<protein>
    <recommendedName>
        <fullName evidence="6">tRNA wybutosine-synthesizing protein 4</fullName>
        <ecNumber evidence="5">2.1.1.290</ecNumber>
        <ecNumber evidence="4">2.3.1.231</ecNumber>
    </recommendedName>
    <alternativeName>
        <fullName evidence="13">Leucine carboxyl methyltransferase 2</fullName>
    </alternativeName>
    <alternativeName>
        <fullName evidence="14">tRNA(Phe) (7-(3-amino-3-(methoxycarbonyl)propyl)wyosine(37)-N)-methoxycarbonyltransferase</fullName>
    </alternativeName>
    <alternativeName>
        <fullName evidence="12">tRNA(Phe) (7-(3-amino-3-carboxypropyl)wyosine(37)-O)-methyltransferase</fullName>
    </alternativeName>
</protein>
<dbReference type="SMART" id="SM00558">
    <property type="entry name" value="JmjC"/>
    <property type="match status" value="1"/>
</dbReference>
<dbReference type="InterPro" id="IPR029063">
    <property type="entry name" value="SAM-dependent_MTases_sf"/>
</dbReference>
<dbReference type="Gene3D" id="6.10.140.1470">
    <property type="match status" value="1"/>
</dbReference>
<dbReference type="SUPFAM" id="SSF53335">
    <property type="entry name" value="S-adenosyl-L-methionine-dependent methyltransferases"/>
    <property type="match status" value="1"/>
</dbReference>
<evidence type="ECO:0000256" key="12">
    <source>
        <dbReference type="ARBA" id="ARBA00029750"/>
    </source>
</evidence>
<dbReference type="Gene3D" id="2.120.10.80">
    <property type="entry name" value="Kelch-type beta propeller"/>
    <property type="match status" value="1"/>
</dbReference>
<dbReference type="FunFam" id="3.40.50.150:FF:000383">
    <property type="entry name" value="Leucine carboxyl methyltransferase 2"/>
    <property type="match status" value="1"/>
</dbReference>
<dbReference type="InterPro" id="IPR041667">
    <property type="entry name" value="Cupin_8"/>
</dbReference>
<dbReference type="GO" id="GO:0031591">
    <property type="term" value="P:wybutosine biosynthetic process"/>
    <property type="evidence" value="ECO:0007669"/>
    <property type="project" value="TreeGrafter"/>
</dbReference>